<evidence type="ECO:0000256" key="1">
    <source>
        <dbReference type="SAM" id="MobiDB-lite"/>
    </source>
</evidence>
<gene>
    <name evidence="2" type="ORF">H5410_024459</name>
</gene>
<proteinExistence type="predicted"/>
<sequence length="166" mass="18108">MTSSTLSQGMLASSLKPQMHCPTSWSGEMDLMSQFDSLHYFSMLSTHVISQQSTVLSSCAAALPLSSFSPFSGWTSSNSQQGEQKQQRPGDSGEQSTDQQLCPATSSASSSHNQRSAAPANDDKQRAILRLTLHILMSTDLFKICPGFELKGSRHEESLRAGHRRN</sequence>
<feature type="compositionally biased region" description="Low complexity" evidence="1">
    <location>
        <begin position="104"/>
        <end position="118"/>
    </location>
</feature>
<reference evidence="2 3" key="1">
    <citation type="submission" date="2020-09" db="EMBL/GenBank/DDBJ databases">
        <title>De no assembly of potato wild relative species, Solanum commersonii.</title>
        <authorList>
            <person name="Cho K."/>
        </authorList>
    </citation>
    <scope>NUCLEOTIDE SEQUENCE [LARGE SCALE GENOMIC DNA]</scope>
    <source>
        <strain evidence="2">LZ3.2</strain>
        <tissue evidence="2">Leaf</tissue>
    </source>
</reference>
<dbReference type="Proteomes" id="UP000824120">
    <property type="component" value="Chromosome 4"/>
</dbReference>
<dbReference type="EMBL" id="JACXVP010000004">
    <property type="protein sequence ID" value="KAG5613178.1"/>
    <property type="molecule type" value="Genomic_DNA"/>
</dbReference>
<accession>A0A9J5ZM27</accession>
<comment type="caution">
    <text evidence="2">The sequence shown here is derived from an EMBL/GenBank/DDBJ whole genome shotgun (WGS) entry which is preliminary data.</text>
</comment>
<feature type="compositionally biased region" description="Polar residues" evidence="1">
    <location>
        <begin position="80"/>
        <end position="103"/>
    </location>
</feature>
<dbReference type="AlphaFoldDB" id="A0A9J5ZM27"/>
<evidence type="ECO:0000313" key="3">
    <source>
        <dbReference type="Proteomes" id="UP000824120"/>
    </source>
</evidence>
<name>A0A9J5ZM27_SOLCO</name>
<keyword evidence="3" id="KW-1185">Reference proteome</keyword>
<evidence type="ECO:0000313" key="2">
    <source>
        <dbReference type="EMBL" id="KAG5613178.1"/>
    </source>
</evidence>
<feature type="region of interest" description="Disordered" evidence="1">
    <location>
        <begin position="73"/>
        <end position="123"/>
    </location>
</feature>
<organism evidence="2 3">
    <name type="scientific">Solanum commersonii</name>
    <name type="common">Commerson's wild potato</name>
    <name type="synonym">Commerson's nightshade</name>
    <dbReference type="NCBI Taxonomy" id="4109"/>
    <lineage>
        <taxon>Eukaryota</taxon>
        <taxon>Viridiplantae</taxon>
        <taxon>Streptophyta</taxon>
        <taxon>Embryophyta</taxon>
        <taxon>Tracheophyta</taxon>
        <taxon>Spermatophyta</taxon>
        <taxon>Magnoliopsida</taxon>
        <taxon>eudicotyledons</taxon>
        <taxon>Gunneridae</taxon>
        <taxon>Pentapetalae</taxon>
        <taxon>asterids</taxon>
        <taxon>lamiids</taxon>
        <taxon>Solanales</taxon>
        <taxon>Solanaceae</taxon>
        <taxon>Solanoideae</taxon>
        <taxon>Solaneae</taxon>
        <taxon>Solanum</taxon>
    </lineage>
</organism>
<protein>
    <submittedName>
        <fullName evidence="2">Uncharacterized protein</fullName>
    </submittedName>
</protein>